<gene>
    <name evidence="13" type="ORF">SAMN05421720_109145</name>
</gene>
<evidence type="ECO:0000259" key="11">
    <source>
        <dbReference type="PROSITE" id="PS50893"/>
    </source>
</evidence>
<feature type="domain" description="ABC transmembrane type-1" evidence="12">
    <location>
        <begin position="13"/>
        <end position="294"/>
    </location>
</feature>
<feature type="transmembrane region" description="Helical" evidence="10">
    <location>
        <begin position="267"/>
        <end position="289"/>
    </location>
</feature>
<dbReference type="SUPFAM" id="SSF90123">
    <property type="entry name" value="ABC transporter transmembrane region"/>
    <property type="match status" value="2"/>
</dbReference>
<dbReference type="InterPro" id="IPR036640">
    <property type="entry name" value="ABC1_TM_sf"/>
</dbReference>
<feature type="transmembrane region" description="Helical" evidence="10">
    <location>
        <begin position="669"/>
        <end position="688"/>
    </location>
</feature>
<keyword evidence="14" id="KW-1185">Reference proteome</keyword>
<reference evidence="13 14" key="1">
    <citation type="submission" date="2016-10" db="EMBL/GenBank/DDBJ databases">
        <authorList>
            <person name="de Groot N.N."/>
        </authorList>
    </citation>
    <scope>NUCLEOTIDE SEQUENCE [LARGE SCALE GENOMIC DNA]</scope>
    <source>
        <strain evidence="13 14">ATCC 700224</strain>
    </source>
</reference>
<dbReference type="RefSeq" id="WP_092786916.1">
    <property type="nucleotide sequence ID" value="NZ_FNAP01000009.1"/>
</dbReference>
<sequence length="1178" mass="126171">MLRTLAPQRWLLLLSVASAVLGMACGLAPFYAAYRMVLAVGDGSLTLPDTLFWTFVIVGAVVAKAALMMASTYLSHVAAFGLLHEFRRRLIARFNDLPLGFFSAHPAGTLKKTVAEDVEQIEEAIAHAIPDLSAGVAVPLLTAAFLAIIDWRLALAAIALFPLLLALYPLTLRLTKPHSAAHFLALTRLKSVTIEYVQGMKVIRAFLRSEAHYTELKEAIDTVASVGERYSTAALVPMSLIYAGLRGNILVLLPVGGALLLAGSIDAATFALFLMMGMGINASAMKLLFAGGTFYWRIKMAAASIETILGADPLPVSDDPKTPAGAAVRFEGVDFAYADRPVLRAVDFTAEEGRFTAIVGPSGSGKTTIARLIARFWDVNGGRVTLGGVDVRDIAPDDLMGRLALVLQDAWLLNDTVRANIRAGRPDATPEEIEDAARRARVLDFVDDLPQGLDTPVGEGGRQLSGGQRQRVAIARAILKAAPVVILDEATAALDPENEALILEALQELARDRTVIAIAHRLETIRAADRILYLEAGQVRAQGDHDTLMDDCPEYAQLWRQYEAVASWQLPTEEGQALAARPDAAVPPLEPSASVAPETPDAEAPAGPSLSRLTPLALFLALAGPMKRTLMRRALPLLFVESMFMGTPVFVTFVALHDAFAGVLSPGRLALYTGVVLACLAIQAVVNVKANRTLWCVQTGAVAALQRRIGAHLRRVPLGEILSRNTAVIEAAITQHATETNFVVPPSQVMRALVGPAVAFAILAAIDWRLTLALAGTLPLFALTVAWGDRRYRAVWQDLVVSLEAFGSRLLDYIQGMATIRSLGLGGDRFTALSEALERHRRVSIATVARLTPAVGTGWAVLDAAFALVVLVGGTLMVQGDMGPDRFLLFLVFGVAFLGPIGDAFDLVAYGRLLERSMRRVGAILDLPVLPEPTTPRLPASLDISFDHVSFSYGDRPALRDVSFTLEGGRVHALVGPSGSGKSTALSLIARLWDVDAGHIRIGGADLRDIPTPARERLVSIVFQDTVLFNDTITANLRLAKPDATDGELVAAAKAARCHDVIMALEHGYDTVVGEGGGTLSSGERQRIAIARAILKDAPILLLDEATASLDPDNEYEVRAALAEACRGKTVVIVAHRPNTIVSADRVVVFDSGRVVETVSGFTDPASLRAVLDRRTQR</sequence>
<feature type="transmembrane region" description="Helical" evidence="10">
    <location>
        <begin position="50"/>
        <end position="83"/>
    </location>
</feature>
<evidence type="ECO:0000313" key="14">
    <source>
        <dbReference type="Proteomes" id="UP000199412"/>
    </source>
</evidence>
<keyword evidence="8 10" id="KW-0472">Membrane</keyword>
<dbReference type="InterPro" id="IPR003593">
    <property type="entry name" value="AAA+_ATPase"/>
</dbReference>
<dbReference type="EMBL" id="FNAP01000009">
    <property type="protein sequence ID" value="SDE65295.1"/>
    <property type="molecule type" value="Genomic_DNA"/>
</dbReference>
<dbReference type="OrthoDB" id="5288404at2"/>
<keyword evidence="2" id="KW-0813">Transport</keyword>
<feature type="domain" description="ABC transporter" evidence="11">
    <location>
        <begin position="944"/>
        <end position="1177"/>
    </location>
</feature>
<feature type="transmembrane region" description="Helical" evidence="10">
    <location>
        <begin position="887"/>
        <end position="910"/>
    </location>
</feature>
<dbReference type="PROSITE" id="PS00211">
    <property type="entry name" value="ABC_TRANSPORTER_1"/>
    <property type="match status" value="2"/>
</dbReference>
<dbReference type="AlphaFoldDB" id="A0A1G7EPI8"/>
<keyword evidence="7 10" id="KW-1133">Transmembrane helix</keyword>
<protein>
    <submittedName>
        <fullName evidence="13">ATP-binding cassette, subfamily B/ATP-binding cassette, subfamily C, CydCD</fullName>
    </submittedName>
</protein>
<dbReference type="PROSITE" id="PS50893">
    <property type="entry name" value="ABC_TRANSPORTER_2"/>
    <property type="match status" value="2"/>
</dbReference>
<feature type="transmembrane region" description="Helical" evidence="10">
    <location>
        <begin position="749"/>
        <end position="766"/>
    </location>
</feature>
<evidence type="ECO:0000259" key="12">
    <source>
        <dbReference type="PROSITE" id="PS50929"/>
    </source>
</evidence>
<evidence type="ECO:0000256" key="4">
    <source>
        <dbReference type="ARBA" id="ARBA00022692"/>
    </source>
</evidence>
<accession>A0A1G7EPI8</accession>
<dbReference type="GO" id="GO:0005524">
    <property type="term" value="F:ATP binding"/>
    <property type="evidence" value="ECO:0007669"/>
    <property type="project" value="UniProtKB-KW"/>
</dbReference>
<dbReference type="PROSITE" id="PS50929">
    <property type="entry name" value="ABC_TM1F"/>
    <property type="match status" value="2"/>
</dbReference>
<organism evidence="13 14">
    <name type="scientific">Rhodospira trueperi</name>
    <dbReference type="NCBI Taxonomy" id="69960"/>
    <lineage>
        <taxon>Bacteria</taxon>
        <taxon>Pseudomonadati</taxon>
        <taxon>Pseudomonadota</taxon>
        <taxon>Alphaproteobacteria</taxon>
        <taxon>Rhodospirillales</taxon>
        <taxon>Rhodospirillaceae</taxon>
        <taxon>Rhodospira</taxon>
    </lineage>
</organism>
<keyword evidence="3" id="KW-1003">Cell membrane</keyword>
<dbReference type="Gene3D" id="1.20.1560.10">
    <property type="entry name" value="ABC transporter type 1, transmembrane domain"/>
    <property type="match status" value="2"/>
</dbReference>
<dbReference type="Proteomes" id="UP000199412">
    <property type="component" value="Unassembled WGS sequence"/>
</dbReference>
<evidence type="ECO:0000256" key="1">
    <source>
        <dbReference type="ARBA" id="ARBA00004651"/>
    </source>
</evidence>
<comment type="subcellular location">
    <subcellularLocation>
        <location evidence="1">Cell membrane</location>
        <topology evidence="1">Multi-pass membrane protein</topology>
    </subcellularLocation>
</comment>
<feature type="transmembrane region" description="Helical" evidence="10">
    <location>
        <begin position="239"/>
        <end position="261"/>
    </location>
</feature>
<feature type="transmembrane region" description="Helical" evidence="10">
    <location>
        <begin position="155"/>
        <end position="172"/>
    </location>
</feature>
<evidence type="ECO:0000256" key="6">
    <source>
        <dbReference type="ARBA" id="ARBA00022840"/>
    </source>
</evidence>
<proteinExistence type="predicted"/>
<dbReference type="InterPro" id="IPR017871">
    <property type="entry name" value="ABC_transporter-like_CS"/>
</dbReference>
<keyword evidence="5" id="KW-0547">Nucleotide-binding</keyword>
<dbReference type="GO" id="GO:0140359">
    <property type="term" value="F:ABC-type transporter activity"/>
    <property type="evidence" value="ECO:0007669"/>
    <property type="project" value="InterPro"/>
</dbReference>
<evidence type="ECO:0000256" key="9">
    <source>
        <dbReference type="SAM" id="MobiDB-lite"/>
    </source>
</evidence>
<dbReference type="InterPro" id="IPR039421">
    <property type="entry name" value="Type_1_exporter"/>
</dbReference>
<evidence type="ECO:0000256" key="10">
    <source>
        <dbReference type="SAM" id="Phobius"/>
    </source>
</evidence>
<feature type="domain" description="ABC transporter" evidence="11">
    <location>
        <begin position="328"/>
        <end position="561"/>
    </location>
</feature>
<dbReference type="InterPro" id="IPR011527">
    <property type="entry name" value="ABC1_TM_dom"/>
</dbReference>
<evidence type="ECO:0000313" key="13">
    <source>
        <dbReference type="EMBL" id="SDE65295.1"/>
    </source>
</evidence>
<keyword evidence="4 10" id="KW-0812">Transmembrane</keyword>
<keyword evidence="6 13" id="KW-0067">ATP-binding</keyword>
<dbReference type="FunFam" id="3.40.50.300:FF:000221">
    <property type="entry name" value="Multidrug ABC transporter ATP-binding protein"/>
    <property type="match status" value="2"/>
</dbReference>
<dbReference type="SUPFAM" id="SSF52540">
    <property type="entry name" value="P-loop containing nucleoside triphosphate hydrolases"/>
    <property type="match status" value="2"/>
</dbReference>
<dbReference type="PANTHER" id="PTHR24221:SF654">
    <property type="entry name" value="ATP-BINDING CASSETTE SUB-FAMILY B MEMBER 6"/>
    <property type="match status" value="1"/>
</dbReference>
<dbReference type="PANTHER" id="PTHR24221">
    <property type="entry name" value="ATP-BINDING CASSETTE SUB-FAMILY B"/>
    <property type="match status" value="1"/>
</dbReference>
<dbReference type="GO" id="GO:0005886">
    <property type="term" value="C:plasma membrane"/>
    <property type="evidence" value="ECO:0007669"/>
    <property type="project" value="UniProtKB-SubCell"/>
</dbReference>
<evidence type="ECO:0000256" key="8">
    <source>
        <dbReference type="ARBA" id="ARBA00023136"/>
    </source>
</evidence>
<feature type="domain" description="ABC transmembrane type-1" evidence="12">
    <location>
        <begin position="658"/>
        <end position="913"/>
    </location>
</feature>
<dbReference type="Pfam" id="PF00664">
    <property type="entry name" value="ABC_membrane"/>
    <property type="match status" value="2"/>
</dbReference>
<name>A0A1G7EPI8_9PROT</name>
<feature type="transmembrane region" description="Helical" evidence="10">
    <location>
        <begin position="635"/>
        <end position="657"/>
    </location>
</feature>
<evidence type="ECO:0000256" key="5">
    <source>
        <dbReference type="ARBA" id="ARBA00022741"/>
    </source>
</evidence>
<dbReference type="GO" id="GO:0016887">
    <property type="term" value="F:ATP hydrolysis activity"/>
    <property type="evidence" value="ECO:0007669"/>
    <property type="project" value="InterPro"/>
</dbReference>
<dbReference type="SMART" id="SM00382">
    <property type="entry name" value="AAA"/>
    <property type="match status" value="2"/>
</dbReference>
<dbReference type="InterPro" id="IPR027417">
    <property type="entry name" value="P-loop_NTPase"/>
</dbReference>
<dbReference type="Gene3D" id="3.40.50.300">
    <property type="entry name" value="P-loop containing nucleotide triphosphate hydrolases"/>
    <property type="match status" value="2"/>
</dbReference>
<feature type="transmembrane region" description="Helical" evidence="10">
    <location>
        <begin position="851"/>
        <end position="875"/>
    </location>
</feature>
<evidence type="ECO:0000256" key="2">
    <source>
        <dbReference type="ARBA" id="ARBA00022448"/>
    </source>
</evidence>
<feature type="region of interest" description="Disordered" evidence="9">
    <location>
        <begin position="577"/>
        <end position="608"/>
    </location>
</feature>
<evidence type="ECO:0000256" key="7">
    <source>
        <dbReference type="ARBA" id="ARBA00022989"/>
    </source>
</evidence>
<dbReference type="STRING" id="69960.SAMN05421720_109145"/>
<dbReference type="PROSITE" id="PS51257">
    <property type="entry name" value="PROKAR_LIPOPROTEIN"/>
    <property type="match status" value="1"/>
</dbReference>
<dbReference type="Pfam" id="PF00005">
    <property type="entry name" value="ABC_tran"/>
    <property type="match status" value="2"/>
</dbReference>
<dbReference type="InterPro" id="IPR003439">
    <property type="entry name" value="ABC_transporter-like_ATP-bd"/>
</dbReference>
<evidence type="ECO:0000256" key="3">
    <source>
        <dbReference type="ARBA" id="ARBA00022475"/>
    </source>
</evidence>
<feature type="transmembrane region" description="Helical" evidence="10">
    <location>
        <begin position="772"/>
        <end position="788"/>
    </location>
</feature>